<dbReference type="KEGG" id="mmo:MMOB1860"/>
<proteinExistence type="predicted"/>
<evidence type="ECO:0000313" key="2">
    <source>
        <dbReference type="Proteomes" id="UP000009072"/>
    </source>
</evidence>
<dbReference type="AlphaFoldDB" id="Q6KIA4"/>
<dbReference type="STRING" id="267748.MMOB1860"/>
<dbReference type="Gene3D" id="3.40.50.300">
    <property type="entry name" value="P-loop containing nucleotide triphosphate hydrolases"/>
    <property type="match status" value="1"/>
</dbReference>
<dbReference type="HOGENOM" id="CLU_899601_0_0_14"/>
<protein>
    <submittedName>
        <fullName evidence="1">Expressed protein</fullName>
    </submittedName>
</protein>
<evidence type="ECO:0000313" key="1">
    <source>
        <dbReference type="EMBL" id="AAT27672.1"/>
    </source>
</evidence>
<accession>Q6KIA4</accession>
<dbReference type="InterPro" id="IPR027417">
    <property type="entry name" value="P-loop_NTPase"/>
</dbReference>
<organism evidence="1 2">
    <name type="scientific">Mycoplasma mobile (strain ATCC 43663 / 163K / NCTC 11711)</name>
    <name type="common">Mesomycoplasma mobile</name>
    <dbReference type="NCBI Taxonomy" id="267748"/>
    <lineage>
        <taxon>Bacteria</taxon>
        <taxon>Bacillati</taxon>
        <taxon>Mycoplasmatota</taxon>
        <taxon>Mycoplasmoidales</taxon>
        <taxon>Metamycoplasmataceae</taxon>
        <taxon>Mesomycoplasma</taxon>
    </lineage>
</organism>
<gene>
    <name evidence="1" type="ordered locus">MMOB1860</name>
</gene>
<name>Q6KIA4_MYCM1</name>
<reference evidence="1 2" key="1">
    <citation type="journal article" date="2004" name="Genome Res.">
        <title>The complete genome and proteome of Mycoplasma mobile.</title>
        <authorList>
            <person name="Jaffe J.D."/>
            <person name="Stange-Thomann N."/>
            <person name="Smith C."/>
            <person name="DeCaprio D."/>
            <person name="Fisher S."/>
            <person name="Butler J."/>
            <person name="Calvo S."/>
            <person name="Elkins T."/>
            <person name="FitzGerald M.G."/>
            <person name="Hafez N."/>
            <person name="Kodira C.D."/>
            <person name="Major J."/>
            <person name="Wang S."/>
            <person name="Wilkinson J."/>
            <person name="Nicol R."/>
            <person name="Nusbaum C."/>
            <person name="Birren B."/>
            <person name="Berg H.C."/>
            <person name="Church G.M."/>
        </authorList>
    </citation>
    <scope>NUCLEOTIDE SEQUENCE [LARGE SCALE GENOMIC DNA]</scope>
    <source>
        <strain evidence="2">ATCC 43663 / 163K / NCTC 11711</strain>
    </source>
</reference>
<dbReference type="RefSeq" id="WP_011264706.1">
    <property type="nucleotide sequence ID" value="NC_006908.1"/>
</dbReference>
<keyword evidence="2" id="KW-1185">Reference proteome</keyword>
<sequence length="309" mass="37038">MTSKIDNLISFTEKTLTKEEKVNTLKNLIRTSKRVRNFHLKYKLKDKLDKIDEFLPILIDISLEEKNDLNSKLVTTLFLDRNNNFISLIENNLEFKSNFVSLIDYQNLFPYEIGIFDKEFEKNSKKYFEKSENNQFEQIFFNEVALKKFNKFGIYKINEEMFSETRNEFLLNIAYLFLKKNKKIIFTTFKKLAETLDDATSYKTRNDFIADLKKIDGLFILDAYLGSFNKKSVDEIFWNVFLERIQDKKLTFISSNLQMEEFSFIVTVYSHDKIGFIDHLYKQLREDGNFFFKVQKQEFLERLKMLIVI</sequence>
<dbReference type="Proteomes" id="UP000009072">
    <property type="component" value="Chromosome"/>
</dbReference>
<dbReference type="EMBL" id="AE017308">
    <property type="protein sequence ID" value="AAT27672.1"/>
    <property type="molecule type" value="Genomic_DNA"/>
</dbReference>